<dbReference type="PANTHER" id="PTHR45638:SF11">
    <property type="entry name" value="CYCLIC NUCLEOTIDE-GATED CATION CHANNEL SUBUNIT A"/>
    <property type="match status" value="1"/>
</dbReference>
<dbReference type="CDD" id="cd00038">
    <property type="entry name" value="CAP_ED"/>
    <property type="match status" value="1"/>
</dbReference>
<evidence type="ECO:0000313" key="3">
    <source>
        <dbReference type="EMBL" id="CAE7334915.1"/>
    </source>
</evidence>
<protein>
    <submittedName>
        <fullName evidence="3">HCN4 protein</fullName>
    </submittedName>
</protein>
<dbReference type="SUPFAM" id="SSF51206">
    <property type="entry name" value="cAMP-binding domain-like"/>
    <property type="match status" value="1"/>
</dbReference>
<keyword evidence="1" id="KW-0406">Ion transport</keyword>
<gene>
    <name evidence="3" type="primary">HCN4</name>
    <name evidence="3" type="ORF">SNEC2469_LOCUS8549</name>
</gene>
<name>A0A812NZW1_9DINO</name>
<reference evidence="3" key="1">
    <citation type="submission" date="2021-02" db="EMBL/GenBank/DDBJ databases">
        <authorList>
            <person name="Dougan E. K."/>
            <person name="Rhodes N."/>
            <person name="Thang M."/>
            <person name="Chan C."/>
        </authorList>
    </citation>
    <scope>NUCLEOTIDE SEQUENCE</scope>
</reference>
<keyword evidence="1" id="KW-0813">Transport</keyword>
<keyword evidence="1" id="KW-1071">Ligand-gated ion channel</keyword>
<dbReference type="PANTHER" id="PTHR45638">
    <property type="entry name" value="CYCLIC NUCLEOTIDE-GATED CATION CHANNEL SUBUNIT A"/>
    <property type="match status" value="1"/>
</dbReference>
<dbReference type="Gene3D" id="2.60.120.10">
    <property type="entry name" value="Jelly Rolls"/>
    <property type="match status" value="1"/>
</dbReference>
<keyword evidence="1" id="KW-0407">Ion channel</keyword>
<accession>A0A812NZW1</accession>
<evidence type="ECO:0000313" key="4">
    <source>
        <dbReference type="Proteomes" id="UP000601435"/>
    </source>
</evidence>
<dbReference type="InterPro" id="IPR018490">
    <property type="entry name" value="cNMP-bd_dom_sf"/>
</dbReference>
<dbReference type="InterPro" id="IPR000595">
    <property type="entry name" value="cNMP-bd_dom"/>
</dbReference>
<proteinExistence type="predicted"/>
<dbReference type="GO" id="GO:0044877">
    <property type="term" value="F:protein-containing complex binding"/>
    <property type="evidence" value="ECO:0007669"/>
    <property type="project" value="TreeGrafter"/>
</dbReference>
<evidence type="ECO:0000259" key="2">
    <source>
        <dbReference type="PROSITE" id="PS50042"/>
    </source>
</evidence>
<dbReference type="PROSITE" id="PS50042">
    <property type="entry name" value="CNMP_BINDING_3"/>
    <property type="match status" value="1"/>
</dbReference>
<dbReference type="AlphaFoldDB" id="A0A812NZW1"/>
<evidence type="ECO:0000256" key="1">
    <source>
        <dbReference type="ARBA" id="ARBA00023286"/>
    </source>
</evidence>
<dbReference type="InterPro" id="IPR014710">
    <property type="entry name" value="RmlC-like_jellyroll"/>
</dbReference>
<dbReference type="EMBL" id="CAJNJA010014060">
    <property type="protein sequence ID" value="CAE7334915.1"/>
    <property type="molecule type" value="Genomic_DNA"/>
</dbReference>
<dbReference type="GO" id="GO:0005221">
    <property type="term" value="F:intracellularly cyclic nucleotide-activated monoatomic cation channel activity"/>
    <property type="evidence" value="ECO:0007669"/>
    <property type="project" value="InterPro"/>
</dbReference>
<comment type="caution">
    <text evidence="3">The sequence shown here is derived from an EMBL/GenBank/DDBJ whole genome shotgun (WGS) entry which is preliminary data.</text>
</comment>
<dbReference type="Pfam" id="PF00027">
    <property type="entry name" value="cNMP_binding"/>
    <property type="match status" value="1"/>
</dbReference>
<feature type="non-terminal residue" evidence="3">
    <location>
        <position position="1"/>
    </location>
</feature>
<sequence length="83" mass="8964">MPGTVLLREGAPGDSMMVVSKGRVAASVNGRVVKHLGEGSYFGELVFLGAALLRTATVTATTFCDVRIIYNRSFKRIADKYPE</sequence>
<organism evidence="3 4">
    <name type="scientific">Symbiodinium necroappetens</name>
    <dbReference type="NCBI Taxonomy" id="1628268"/>
    <lineage>
        <taxon>Eukaryota</taxon>
        <taxon>Sar</taxon>
        <taxon>Alveolata</taxon>
        <taxon>Dinophyceae</taxon>
        <taxon>Suessiales</taxon>
        <taxon>Symbiodiniaceae</taxon>
        <taxon>Symbiodinium</taxon>
    </lineage>
</organism>
<keyword evidence="4" id="KW-1185">Reference proteome</keyword>
<dbReference type="Proteomes" id="UP000601435">
    <property type="component" value="Unassembled WGS sequence"/>
</dbReference>
<dbReference type="InterPro" id="IPR050866">
    <property type="entry name" value="CNG_cation_channel"/>
</dbReference>
<dbReference type="OrthoDB" id="421226at2759"/>
<feature type="domain" description="Cyclic nucleotide-binding" evidence="2">
    <location>
        <begin position="1"/>
        <end position="83"/>
    </location>
</feature>